<keyword evidence="8" id="KW-1185">Reference proteome</keyword>
<evidence type="ECO:0000256" key="1">
    <source>
        <dbReference type="ARBA" id="ARBA00022679"/>
    </source>
</evidence>
<evidence type="ECO:0000256" key="3">
    <source>
        <dbReference type="ARBA" id="ARBA00023012"/>
    </source>
</evidence>
<dbReference type="InterPro" id="IPR003594">
    <property type="entry name" value="HATPase_dom"/>
</dbReference>
<keyword evidence="1" id="KW-0808">Transferase</keyword>
<keyword evidence="5" id="KW-0472">Membrane</keyword>
<evidence type="ECO:0000256" key="2">
    <source>
        <dbReference type="ARBA" id="ARBA00022777"/>
    </source>
</evidence>
<dbReference type="CDD" id="cd16917">
    <property type="entry name" value="HATPase_UhpB-NarQ-NarX-like"/>
    <property type="match status" value="1"/>
</dbReference>
<accession>A0A8H9GQ27</accession>
<comment type="caution">
    <text evidence="7">The sequence shown here is derived from an EMBL/GenBank/DDBJ whole genome shotgun (WGS) entry which is preliminary data.</text>
</comment>
<keyword evidence="2 7" id="KW-0418">Kinase</keyword>
<evidence type="ECO:0000256" key="5">
    <source>
        <dbReference type="SAM" id="Phobius"/>
    </source>
</evidence>
<gene>
    <name evidence="7" type="ORF">GCM10010102_43050</name>
</gene>
<reference evidence="7" key="1">
    <citation type="journal article" date="2014" name="Int. J. Syst. Evol. Microbiol.">
        <title>Complete genome sequence of Corynebacterium casei LMG S-19264T (=DSM 44701T), isolated from a smear-ripened cheese.</title>
        <authorList>
            <consortium name="US DOE Joint Genome Institute (JGI-PGF)"/>
            <person name="Walter F."/>
            <person name="Albersmeier A."/>
            <person name="Kalinowski J."/>
            <person name="Ruckert C."/>
        </authorList>
    </citation>
    <scope>NUCLEOTIDE SEQUENCE</scope>
    <source>
        <strain evidence="7">JCM 3051</strain>
    </source>
</reference>
<dbReference type="Gene3D" id="1.20.5.1930">
    <property type="match status" value="1"/>
</dbReference>
<keyword evidence="5" id="KW-1133">Transmembrane helix</keyword>
<dbReference type="AlphaFoldDB" id="A0A8H9GQ27"/>
<feature type="domain" description="Histidine kinase/HSP90-like ATPase" evidence="6">
    <location>
        <begin position="297"/>
        <end position="395"/>
    </location>
</feature>
<dbReference type="RefSeq" id="WP_189087179.1">
    <property type="nucleotide sequence ID" value="NZ_BMPT01000025.1"/>
</dbReference>
<evidence type="ECO:0000256" key="4">
    <source>
        <dbReference type="SAM" id="MobiDB-lite"/>
    </source>
</evidence>
<feature type="transmembrane region" description="Helical" evidence="5">
    <location>
        <begin position="27"/>
        <end position="45"/>
    </location>
</feature>
<dbReference type="SMART" id="SM00387">
    <property type="entry name" value="HATPase_c"/>
    <property type="match status" value="1"/>
</dbReference>
<dbReference type="GO" id="GO:0016020">
    <property type="term" value="C:membrane"/>
    <property type="evidence" value="ECO:0007669"/>
    <property type="project" value="InterPro"/>
</dbReference>
<dbReference type="Pfam" id="PF02518">
    <property type="entry name" value="HATPase_c"/>
    <property type="match status" value="1"/>
</dbReference>
<dbReference type="GO" id="GO:0000155">
    <property type="term" value="F:phosphorelay sensor kinase activity"/>
    <property type="evidence" value="ECO:0007669"/>
    <property type="project" value="InterPro"/>
</dbReference>
<feature type="region of interest" description="Disordered" evidence="4">
    <location>
        <begin position="391"/>
        <end position="431"/>
    </location>
</feature>
<proteinExistence type="predicted"/>
<sequence>MDFSERLGPPHAMDALTQRAIGPAVRLLCQVRLAVLAFALVLALLDGAGWLGVFLVVLAAPFSFVPALNWDTRGRVYARNGILLAGDTAVAVVALLPLAGSPLMAVYAAATAALWGLFAGLRLGLVMATPLCLYQLTGYEGGWRGIVTGAAGAALTVIMTWTGTQLGRRLRRQAVQSAELAAARADQAALAERLSLARDLHDTVAGDLAGLSLAVRGLADRLDREGAAPGTVATARELGDAVRTAHEHTRRALGELRDDPDDLAALVAETARRWSDRTGTPAEATVDPEAAAAAGPGRTRHVRAVLTELLENVRKHAGATRVGIEVAVVDDAVRLRVTDDGVGPGPALSGRAGPGRGRYGTRGVRERAELCGGDATWEPRSGGGTVVTVTLPAEPHDSGAPRGGTTAVGPRGRTRAGRGRDDRYVTTAEVA</sequence>
<evidence type="ECO:0000313" key="7">
    <source>
        <dbReference type="EMBL" id="GGM42898.1"/>
    </source>
</evidence>
<dbReference type="PANTHER" id="PTHR24421">
    <property type="entry name" value="NITRATE/NITRITE SENSOR PROTEIN NARX-RELATED"/>
    <property type="match status" value="1"/>
</dbReference>
<feature type="transmembrane region" description="Helical" evidence="5">
    <location>
        <begin position="106"/>
        <end position="133"/>
    </location>
</feature>
<dbReference type="Pfam" id="PF07730">
    <property type="entry name" value="HisKA_3"/>
    <property type="match status" value="1"/>
</dbReference>
<evidence type="ECO:0000259" key="6">
    <source>
        <dbReference type="SMART" id="SM00387"/>
    </source>
</evidence>
<dbReference type="InterPro" id="IPR011712">
    <property type="entry name" value="Sig_transdc_His_kin_sub3_dim/P"/>
</dbReference>
<dbReference type="InterPro" id="IPR050482">
    <property type="entry name" value="Sensor_HK_TwoCompSys"/>
</dbReference>
<dbReference type="SUPFAM" id="SSF55874">
    <property type="entry name" value="ATPase domain of HSP90 chaperone/DNA topoisomerase II/histidine kinase"/>
    <property type="match status" value="1"/>
</dbReference>
<feature type="transmembrane region" description="Helical" evidence="5">
    <location>
        <begin position="51"/>
        <end position="70"/>
    </location>
</feature>
<feature type="transmembrane region" description="Helical" evidence="5">
    <location>
        <begin position="82"/>
        <end position="100"/>
    </location>
</feature>
<feature type="transmembrane region" description="Helical" evidence="5">
    <location>
        <begin position="145"/>
        <end position="163"/>
    </location>
</feature>
<protein>
    <submittedName>
        <fullName evidence="7">Two-component sensor histidine kinase</fullName>
    </submittedName>
</protein>
<dbReference type="GO" id="GO:0046983">
    <property type="term" value="F:protein dimerization activity"/>
    <property type="evidence" value="ECO:0007669"/>
    <property type="project" value="InterPro"/>
</dbReference>
<dbReference type="Gene3D" id="3.30.565.10">
    <property type="entry name" value="Histidine kinase-like ATPase, C-terminal domain"/>
    <property type="match status" value="1"/>
</dbReference>
<dbReference type="InterPro" id="IPR036890">
    <property type="entry name" value="HATPase_C_sf"/>
</dbReference>
<name>A0A8H9GQ27_9MICO</name>
<reference evidence="7" key="2">
    <citation type="submission" date="2020-09" db="EMBL/GenBank/DDBJ databases">
        <authorList>
            <person name="Sun Q."/>
            <person name="Ohkuma M."/>
        </authorList>
    </citation>
    <scope>NUCLEOTIDE SEQUENCE</scope>
    <source>
        <strain evidence="7">JCM 3051</strain>
    </source>
</reference>
<organism evidence="7 8">
    <name type="scientific">Promicromonospora citrea</name>
    <dbReference type="NCBI Taxonomy" id="43677"/>
    <lineage>
        <taxon>Bacteria</taxon>
        <taxon>Bacillati</taxon>
        <taxon>Actinomycetota</taxon>
        <taxon>Actinomycetes</taxon>
        <taxon>Micrococcales</taxon>
        <taxon>Promicromonosporaceae</taxon>
        <taxon>Promicromonospora</taxon>
    </lineage>
</organism>
<dbReference type="Proteomes" id="UP000655589">
    <property type="component" value="Unassembled WGS sequence"/>
</dbReference>
<dbReference type="EMBL" id="BMPT01000025">
    <property type="protein sequence ID" value="GGM42898.1"/>
    <property type="molecule type" value="Genomic_DNA"/>
</dbReference>
<keyword evidence="3" id="KW-0902">Two-component regulatory system</keyword>
<keyword evidence="5" id="KW-0812">Transmembrane</keyword>
<evidence type="ECO:0000313" key="8">
    <source>
        <dbReference type="Proteomes" id="UP000655589"/>
    </source>
</evidence>